<dbReference type="Gene3D" id="3.80.10.10">
    <property type="entry name" value="Ribonuclease Inhibitor"/>
    <property type="match status" value="1"/>
</dbReference>
<evidence type="ECO:0008006" key="4">
    <source>
        <dbReference type="Google" id="ProtNLM"/>
    </source>
</evidence>
<dbReference type="InterPro" id="IPR032675">
    <property type="entry name" value="LRR_dom_sf"/>
</dbReference>
<proteinExistence type="predicted"/>
<protein>
    <recommendedName>
        <fullName evidence="4">F-box domain-containing protein</fullName>
    </recommendedName>
</protein>
<dbReference type="EMBL" id="JARKIE010000120">
    <property type="protein sequence ID" value="KAJ7681278.1"/>
    <property type="molecule type" value="Genomic_DNA"/>
</dbReference>
<evidence type="ECO:0000313" key="3">
    <source>
        <dbReference type="Proteomes" id="UP001221757"/>
    </source>
</evidence>
<evidence type="ECO:0000256" key="1">
    <source>
        <dbReference type="SAM" id="MobiDB-lite"/>
    </source>
</evidence>
<reference evidence="2" key="1">
    <citation type="submission" date="2023-03" db="EMBL/GenBank/DDBJ databases">
        <title>Massive genome expansion in bonnet fungi (Mycena s.s.) driven by repeated elements and novel gene families across ecological guilds.</title>
        <authorList>
            <consortium name="Lawrence Berkeley National Laboratory"/>
            <person name="Harder C.B."/>
            <person name="Miyauchi S."/>
            <person name="Viragh M."/>
            <person name="Kuo A."/>
            <person name="Thoen E."/>
            <person name="Andreopoulos B."/>
            <person name="Lu D."/>
            <person name="Skrede I."/>
            <person name="Drula E."/>
            <person name="Henrissat B."/>
            <person name="Morin E."/>
            <person name="Kohler A."/>
            <person name="Barry K."/>
            <person name="LaButti K."/>
            <person name="Morin E."/>
            <person name="Salamov A."/>
            <person name="Lipzen A."/>
            <person name="Mereny Z."/>
            <person name="Hegedus B."/>
            <person name="Baldrian P."/>
            <person name="Stursova M."/>
            <person name="Weitz H."/>
            <person name="Taylor A."/>
            <person name="Grigoriev I.V."/>
            <person name="Nagy L.G."/>
            <person name="Martin F."/>
            <person name="Kauserud H."/>
        </authorList>
    </citation>
    <scope>NUCLEOTIDE SEQUENCE</scope>
    <source>
        <strain evidence="2">CBHHK067</strain>
    </source>
</reference>
<keyword evidence="3" id="KW-1185">Reference proteome</keyword>
<organism evidence="2 3">
    <name type="scientific">Mycena rosella</name>
    <name type="common">Pink bonnet</name>
    <name type="synonym">Agaricus rosellus</name>
    <dbReference type="NCBI Taxonomy" id="1033263"/>
    <lineage>
        <taxon>Eukaryota</taxon>
        <taxon>Fungi</taxon>
        <taxon>Dikarya</taxon>
        <taxon>Basidiomycota</taxon>
        <taxon>Agaricomycotina</taxon>
        <taxon>Agaricomycetes</taxon>
        <taxon>Agaricomycetidae</taxon>
        <taxon>Agaricales</taxon>
        <taxon>Marasmiineae</taxon>
        <taxon>Mycenaceae</taxon>
        <taxon>Mycena</taxon>
    </lineage>
</organism>
<comment type="caution">
    <text evidence="2">The sequence shown here is derived from an EMBL/GenBank/DDBJ whole genome shotgun (WGS) entry which is preliminary data.</text>
</comment>
<dbReference type="Proteomes" id="UP001221757">
    <property type="component" value="Unassembled WGS sequence"/>
</dbReference>
<dbReference type="AlphaFoldDB" id="A0AAD7GC50"/>
<sequence length="559" mass="62131">MHRCLNIAEVTHMIFTHLGSGDPDWVALSRLAVTCQAFTSPALDILWHEQLELRPLLNCIDRPRIFASEDTFDSEDEEWWFDSKRPALASPFLSRPNGSHKIIGSTDWDRVLFYSRRIRRITLGAGAGWWGVSAELLELLVTSLPSEWILPNLTYLTWISNDPLLFPYIRLFLGPRITSLILSLDGPASRLALLPMLASRYPALAHLEITFEDSFAAKPNLRIAATSSIVCALKGIRTLAVQCVDALAWQHLASLDTLTSLKIDVSDFTLPDDSSSSQLILASLEVLQIRASHISQCTKFIAILSHPLLKRLIIRTDVAATQDESRSLFLAIYHQCAHPTLTSLDVQLCGLARDDDFTARIAYLIRSPTLRPLLIFANLSKLHISFPSGIDLDDAFVAEMALAWSQIEELSIDIPSAGGHCVSDVTIPGLLAFAYHCPVLHTLHLPLGPGSPVEWDPSFRPAYTQHTLLELHVLNSPIDAAFPVAAFLSCVFPSLSRIVSSHRTLHMYEQTQGYTSWREVEMLVPLFVKPGNFRERASNVRQSARSDSPSTGFSTIPGK</sequence>
<gene>
    <name evidence="2" type="ORF">B0H17DRAFT_1231673</name>
</gene>
<evidence type="ECO:0000313" key="2">
    <source>
        <dbReference type="EMBL" id="KAJ7681278.1"/>
    </source>
</evidence>
<accession>A0AAD7GC50</accession>
<feature type="region of interest" description="Disordered" evidence="1">
    <location>
        <begin position="539"/>
        <end position="559"/>
    </location>
</feature>
<name>A0AAD7GC50_MYCRO</name>